<keyword evidence="3" id="KW-1185">Reference proteome</keyword>
<dbReference type="eggNOG" id="ENOG502RZBY">
    <property type="taxonomic scope" value="Eukaryota"/>
</dbReference>
<evidence type="ECO:0000256" key="1">
    <source>
        <dbReference type="SAM" id="MobiDB-lite"/>
    </source>
</evidence>
<name>B9SWQ4_RICCO</name>
<dbReference type="CDD" id="cd01989">
    <property type="entry name" value="USP_STK_Ubox_N"/>
    <property type="match status" value="1"/>
</dbReference>
<dbReference type="PANTHER" id="PTHR47382">
    <property type="entry name" value="U-BOX DOMAIN-CONTAINING PROTEIN 52-LIKE"/>
    <property type="match status" value="1"/>
</dbReference>
<dbReference type="Gene3D" id="3.40.50.620">
    <property type="entry name" value="HUPs"/>
    <property type="match status" value="1"/>
</dbReference>
<dbReference type="AlphaFoldDB" id="B9SWQ4"/>
<dbReference type="SUPFAM" id="SSF52402">
    <property type="entry name" value="Adenine nucleotide alpha hydrolases-like"/>
    <property type="match status" value="1"/>
</dbReference>
<protein>
    <submittedName>
        <fullName evidence="2">ATP binding protein, putative</fullName>
    </submittedName>
</protein>
<dbReference type="PANTHER" id="PTHR47382:SF3">
    <property type="entry name" value="ADENINE NUCLEOTIDE ALPHA HYDROLASES-LIKE SUPERFAMILY PROTEIN"/>
    <property type="match status" value="1"/>
</dbReference>
<dbReference type="KEGG" id="rcu:8287275"/>
<feature type="region of interest" description="Disordered" evidence="1">
    <location>
        <begin position="1"/>
        <end position="35"/>
    </location>
</feature>
<dbReference type="STRING" id="3988.B9SWQ4"/>
<organism evidence="2 3">
    <name type="scientific">Ricinus communis</name>
    <name type="common">Castor bean</name>
    <dbReference type="NCBI Taxonomy" id="3988"/>
    <lineage>
        <taxon>Eukaryota</taxon>
        <taxon>Viridiplantae</taxon>
        <taxon>Streptophyta</taxon>
        <taxon>Embryophyta</taxon>
        <taxon>Tracheophyta</taxon>
        <taxon>Spermatophyta</taxon>
        <taxon>Magnoliopsida</taxon>
        <taxon>eudicotyledons</taxon>
        <taxon>Gunneridae</taxon>
        <taxon>Pentapetalae</taxon>
        <taxon>rosids</taxon>
        <taxon>fabids</taxon>
        <taxon>Malpighiales</taxon>
        <taxon>Euphorbiaceae</taxon>
        <taxon>Acalyphoideae</taxon>
        <taxon>Acalypheae</taxon>
        <taxon>Ricinus</taxon>
    </lineage>
</organism>
<evidence type="ECO:0000313" key="2">
    <source>
        <dbReference type="EMBL" id="EEF31954.1"/>
    </source>
</evidence>
<reference evidence="3" key="1">
    <citation type="journal article" date="2010" name="Nat. Biotechnol.">
        <title>Draft genome sequence of the oilseed species Ricinus communis.</title>
        <authorList>
            <person name="Chan A.P."/>
            <person name="Crabtree J."/>
            <person name="Zhao Q."/>
            <person name="Lorenzi H."/>
            <person name="Orvis J."/>
            <person name="Puiu D."/>
            <person name="Melake-Berhan A."/>
            <person name="Jones K.M."/>
            <person name="Redman J."/>
            <person name="Chen G."/>
            <person name="Cahoon E.B."/>
            <person name="Gedil M."/>
            <person name="Stanke M."/>
            <person name="Haas B.J."/>
            <person name="Wortman J.R."/>
            <person name="Fraser-Liggett C.M."/>
            <person name="Ravel J."/>
            <person name="Rabinowicz P.D."/>
        </authorList>
    </citation>
    <scope>NUCLEOTIDE SEQUENCE [LARGE SCALE GENOMIC DNA]</scope>
    <source>
        <strain evidence="3">cv. Hale</strain>
    </source>
</reference>
<accession>B9SWQ4</accession>
<dbReference type="InParanoid" id="B9SWQ4"/>
<dbReference type="InterPro" id="IPR014729">
    <property type="entry name" value="Rossmann-like_a/b/a_fold"/>
</dbReference>
<dbReference type="Proteomes" id="UP000008311">
    <property type="component" value="Unassembled WGS sequence"/>
</dbReference>
<evidence type="ECO:0000313" key="3">
    <source>
        <dbReference type="Proteomes" id="UP000008311"/>
    </source>
</evidence>
<dbReference type="OrthoDB" id="1654852at2759"/>
<dbReference type="FunCoup" id="B9SWQ4">
    <property type="interactions" value="707"/>
</dbReference>
<proteinExistence type="predicted"/>
<dbReference type="EMBL" id="EQ974209">
    <property type="protein sequence ID" value="EEF31954.1"/>
    <property type="molecule type" value="Genomic_DNA"/>
</dbReference>
<sequence length="264" mass="29457">MSAWITKETGHLQPEEEEEETSTTTTAPYHNNSYTNWKASTSEIEEENSSYELFEISHDGVPMETIQEEQFEGISMFSLDVHSRGGGEDCVYVAVGKSESSMDAVSWTLKNLVNNDSTVVYLIHIYPEIHHIPSPLGKLPKNQVSPEQVEIYMAQERGKRRELLQKFIRICSASKVKVDTMLIESDNVAKAIMDLIPILNIKKLVLGTTKSGLRRLRARKGSGIADQILQNASEFCDIKVIYDGKEVMEQTIGGIGITLSIASC</sequence>
<gene>
    <name evidence="2" type="ORF">RCOM_1146400</name>
</gene>